<dbReference type="InterPro" id="IPR003761">
    <property type="entry name" value="Exonuc_VII_S"/>
</dbReference>
<dbReference type="RefSeq" id="WP_075568644.1">
    <property type="nucleotide sequence ID" value="NZ_MSDO01000002.1"/>
</dbReference>
<dbReference type="GO" id="GO:0009318">
    <property type="term" value="C:exodeoxyribonuclease VII complex"/>
    <property type="evidence" value="ECO:0007669"/>
    <property type="project" value="UniProtKB-UniRule"/>
</dbReference>
<evidence type="ECO:0000256" key="3">
    <source>
        <dbReference type="ARBA" id="ARBA00022722"/>
    </source>
</evidence>
<keyword evidence="3 6" id="KW-0540">Nuclease</keyword>
<dbReference type="Proteomes" id="UP000186878">
    <property type="component" value="Unassembled WGS sequence"/>
</dbReference>
<keyword evidence="4 6" id="KW-0378">Hydrolase</keyword>
<dbReference type="GO" id="GO:0006308">
    <property type="term" value="P:DNA catabolic process"/>
    <property type="evidence" value="ECO:0007669"/>
    <property type="project" value="UniProtKB-UniRule"/>
</dbReference>
<accession>A0A1Q8SX22</accession>
<evidence type="ECO:0000256" key="6">
    <source>
        <dbReference type="HAMAP-Rule" id="MF_00337"/>
    </source>
</evidence>
<dbReference type="GO" id="GO:0005829">
    <property type="term" value="C:cytosol"/>
    <property type="evidence" value="ECO:0007669"/>
    <property type="project" value="TreeGrafter"/>
</dbReference>
<feature type="region of interest" description="Disordered" evidence="7">
    <location>
        <begin position="80"/>
        <end position="102"/>
    </location>
</feature>
<comment type="subcellular location">
    <subcellularLocation>
        <location evidence="6">Cytoplasm</location>
    </subcellularLocation>
</comment>
<dbReference type="Gene3D" id="1.10.287.1040">
    <property type="entry name" value="Exonuclease VII, small subunit"/>
    <property type="match status" value="1"/>
</dbReference>
<comment type="subunit">
    <text evidence="6">Heterooligomer composed of large and small subunits.</text>
</comment>
<evidence type="ECO:0000256" key="7">
    <source>
        <dbReference type="SAM" id="MobiDB-lite"/>
    </source>
</evidence>
<dbReference type="SUPFAM" id="SSF116842">
    <property type="entry name" value="XseB-like"/>
    <property type="match status" value="1"/>
</dbReference>
<protein>
    <recommendedName>
        <fullName evidence="6">Exodeoxyribonuclease 7 small subunit</fullName>
        <ecNumber evidence="6">3.1.11.6</ecNumber>
    </recommendedName>
    <alternativeName>
        <fullName evidence="6">Exodeoxyribonuclease VII small subunit</fullName>
        <shortName evidence="6">Exonuclease VII small subunit</shortName>
    </alternativeName>
</protein>
<comment type="catalytic activity">
    <reaction evidence="6">
        <text>Exonucleolytic cleavage in either 5'- to 3'- or 3'- to 5'-direction to yield nucleoside 5'-phosphates.</text>
        <dbReference type="EC" id="3.1.11.6"/>
    </reaction>
</comment>
<dbReference type="GO" id="GO:0008855">
    <property type="term" value="F:exodeoxyribonuclease VII activity"/>
    <property type="evidence" value="ECO:0007669"/>
    <property type="project" value="UniProtKB-UniRule"/>
</dbReference>
<name>A0A1Q8SX22_9GAMM</name>
<dbReference type="PANTHER" id="PTHR34137:SF1">
    <property type="entry name" value="EXODEOXYRIBONUCLEASE 7 SMALL SUBUNIT"/>
    <property type="match status" value="1"/>
</dbReference>
<dbReference type="InterPro" id="IPR037004">
    <property type="entry name" value="Exonuc_VII_ssu_sf"/>
</dbReference>
<keyword evidence="2 6" id="KW-0963">Cytoplasm</keyword>
<organism evidence="8 9">
    <name type="scientific">Salinicola socius</name>
    <dbReference type="NCBI Taxonomy" id="404433"/>
    <lineage>
        <taxon>Bacteria</taxon>
        <taxon>Pseudomonadati</taxon>
        <taxon>Pseudomonadota</taxon>
        <taxon>Gammaproteobacteria</taxon>
        <taxon>Oceanospirillales</taxon>
        <taxon>Halomonadaceae</taxon>
        <taxon>Salinicola</taxon>
    </lineage>
</organism>
<dbReference type="AlphaFoldDB" id="A0A1Q8SX22"/>
<comment type="function">
    <text evidence="6">Bidirectionally degrades single-stranded DNA into large acid-insoluble oligonucleotides, which are then degraded further into small acid-soluble oligonucleotides.</text>
</comment>
<evidence type="ECO:0000313" key="9">
    <source>
        <dbReference type="Proteomes" id="UP000186878"/>
    </source>
</evidence>
<dbReference type="EC" id="3.1.11.6" evidence="6"/>
<keyword evidence="5 6" id="KW-0269">Exonuclease</keyword>
<evidence type="ECO:0000256" key="2">
    <source>
        <dbReference type="ARBA" id="ARBA00022490"/>
    </source>
</evidence>
<feature type="compositionally biased region" description="Basic and acidic residues" evidence="7">
    <location>
        <begin position="88"/>
        <end position="102"/>
    </location>
</feature>
<proteinExistence type="inferred from homology"/>
<evidence type="ECO:0000256" key="4">
    <source>
        <dbReference type="ARBA" id="ARBA00022801"/>
    </source>
</evidence>
<dbReference type="HAMAP" id="MF_00337">
    <property type="entry name" value="Exonuc_7_S"/>
    <property type="match status" value="1"/>
</dbReference>
<dbReference type="PANTHER" id="PTHR34137">
    <property type="entry name" value="EXODEOXYRIBONUCLEASE 7 SMALL SUBUNIT"/>
    <property type="match status" value="1"/>
</dbReference>
<gene>
    <name evidence="6" type="primary">xseB</name>
    <name evidence="8" type="ORF">BTW07_01775</name>
</gene>
<comment type="caution">
    <text evidence="8">The sequence shown here is derived from an EMBL/GenBank/DDBJ whole genome shotgun (WGS) entry which is preliminary data.</text>
</comment>
<dbReference type="EMBL" id="MSDO01000002">
    <property type="protein sequence ID" value="OLO05902.1"/>
    <property type="molecule type" value="Genomic_DNA"/>
</dbReference>
<evidence type="ECO:0000256" key="1">
    <source>
        <dbReference type="ARBA" id="ARBA00009998"/>
    </source>
</evidence>
<comment type="similarity">
    <text evidence="1 6">Belongs to the XseB family.</text>
</comment>
<dbReference type="NCBIfam" id="TIGR01280">
    <property type="entry name" value="xseB"/>
    <property type="match status" value="1"/>
</dbReference>
<dbReference type="STRING" id="404433.BTW07_01775"/>
<evidence type="ECO:0000256" key="5">
    <source>
        <dbReference type="ARBA" id="ARBA00022839"/>
    </source>
</evidence>
<dbReference type="NCBIfam" id="NF002140">
    <property type="entry name" value="PRK00977.1-4"/>
    <property type="match status" value="1"/>
</dbReference>
<sequence length="102" mass="11126">MADKEVPQDVSTDVSQNVAQDFAATLDQLETLVAQLESGELSLEASLTAFERGIRLTRDAQHRLDSAELKVQALLEQGDGSLQAAPFEAREPFDGREPNDGR</sequence>
<reference evidence="8 9" key="1">
    <citation type="submission" date="2016-12" db="EMBL/GenBank/DDBJ databases">
        <title>Draft genome sequences of strains Salinicola socius SMB35, Salinicola sp. MH3R3-1 and Chromohalobacter sp. SMB17 from the Verkhnekamsk potash mining region of Russia.</title>
        <authorList>
            <person name="Mavrodi D.V."/>
            <person name="Olsson B.E."/>
            <person name="Korsakova E.S."/>
            <person name="Pyankova A."/>
            <person name="Mavrodi O.V."/>
            <person name="Plotnikova E.G."/>
        </authorList>
    </citation>
    <scope>NUCLEOTIDE SEQUENCE [LARGE SCALE GENOMIC DNA]</scope>
    <source>
        <strain evidence="8 9">SMB35</strain>
    </source>
</reference>
<keyword evidence="9" id="KW-1185">Reference proteome</keyword>
<evidence type="ECO:0000313" key="8">
    <source>
        <dbReference type="EMBL" id="OLO05902.1"/>
    </source>
</evidence>
<dbReference type="Pfam" id="PF02609">
    <property type="entry name" value="Exonuc_VII_S"/>
    <property type="match status" value="1"/>
</dbReference>
<dbReference type="OrthoDB" id="9801128at2"/>